<evidence type="ECO:0000313" key="2">
    <source>
        <dbReference type="Proteomes" id="UP000305095"/>
    </source>
</evidence>
<name>A0A4U6S6N3_BRAEL</name>
<evidence type="ECO:0000313" key="1">
    <source>
        <dbReference type="EMBL" id="TKV82788.1"/>
    </source>
</evidence>
<sequence length="230" mass="24653">MSSRDFQFCAGIRLKVYAEAKYMFLFAALWCECLMMSGRSFRAAPWLRSDGRQRSSLLFVALILAGVGAASPVQAASEDTEWHEFSGTWTAAGSRRDIGLGGDRRASVADYSGSLMLYGSSRPALGFRAEAVVLNDSATGLTGRAVWTDDTDNHVYSELRGETTPAGNRIVGTFVGGSGRYKGATGTYEFSWRFLLENEDGVVQGQSIGLSGKVRFLSTPSGPGAGTSKP</sequence>
<dbReference type="AlphaFoldDB" id="A0A4U6S6N3"/>
<dbReference type="Proteomes" id="UP000305095">
    <property type="component" value="Unassembled WGS sequence"/>
</dbReference>
<dbReference type="RefSeq" id="WP_137477132.1">
    <property type="nucleotide sequence ID" value="NZ_SZZP01000003.1"/>
</dbReference>
<proteinExistence type="predicted"/>
<gene>
    <name evidence="1" type="ORF">FDV58_05525</name>
</gene>
<protein>
    <submittedName>
        <fullName evidence="1">Uncharacterized protein</fullName>
    </submittedName>
</protein>
<dbReference type="EMBL" id="SZZP01000003">
    <property type="protein sequence ID" value="TKV82788.1"/>
    <property type="molecule type" value="Genomic_DNA"/>
</dbReference>
<comment type="caution">
    <text evidence="1">The sequence shown here is derived from an EMBL/GenBank/DDBJ whole genome shotgun (WGS) entry which is preliminary data.</text>
</comment>
<reference evidence="1 2" key="1">
    <citation type="submission" date="2019-05" db="EMBL/GenBank/DDBJ databases">
        <title>Draft Genome of Bradyrhizobium elkanii strain SEMIA 938, Used in Commercial Inoculants for Lupinus spp. in Brazil.</title>
        <authorList>
            <person name="Hungria M."/>
            <person name="Delamuta J.R.M."/>
            <person name="Ribeiro R.A."/>
            <person name="Nogueira M.A."/>
        </authorList>
    </citation>
    <scope>NUCLEOTIDE SEQUENCE [LARGE SCALE GENOMIC DNA]</scope>
    <source>
        <strain evidence="1 2">Semia 938</strain>
    </source>
</reference>
<organism evidence="1 2">
    <name type="scientific">Bradyrhizobium elkanii</name>
    <dbReference type="NCBI Taxonomy" id="29448"/>
    <lineage>
        <taxon>Bacteria</taxon>
        <taxon>Pseudomonadati</taxon>
        <taxon>Pseudomonadota</taxon>
        <taxon>Alphaproteobacteria</taxon>
        <taxon>Hyphomicrobiales</taxon>
        <taxon>Nitrobacteraceae</taxon>
        <taxon>Bradyrhizobium</taxon>
    </lineage>
</organism>
<accession>A0A4U6S6N3</accession>